<dbReference type="Proteomes" id="UP000009131">
    <property type="component" value="Unassembled WGS sequence"/>
</dbReference>
<dbReference type="STRING" id="764103.G7E3U4"/>
<gene>
    <name evidence="2" type="primary">Mo04182</name>
    <name evidence="2" type="ORF">E5Q_04182</name>
</gene>
<sequence length="121" mass="12687">MSDSTNVSVRPAGAGQVRRRAAALKDPNKPLSTRAAGAGGSSNTMMRLYTSDDTPGLRVSRSIGCAQLGDSVHPIGGRAPPVEQSYALLHQIRATVIAPKGGKPGRRLVARRMQRHSGMAS</sequence>
<proteinExistence type="predicted"/>
<evidence type="ECO:0000313" key="2">
    <source>
        <dbReference type="EMBL" id="GAA97504.1"/>
    </source>
</evidence>
<dbReference type="OrthoDB" id="5401193at2759"/>
<evidence type="ECO:0000256" key="1">
    <source>
        <dbReference type="SAM" id="MobiDB-lite"/>
    </source>
</evidence>
<accession>G7E3U4</accession>
<dbReference type="EMBL" id="BABT02000126">
    <property type="protein sequence ID" value="GAA97504.1"/>
    <property type="molecule type" value="Genomic_DNA"/>
</dbReference>
<reference evidence="2 3" key="2">
    <citation type="journal article" date="2012" name="Open Biol.">
        <title>Characteristics of nucleosomes and linker DNA regions on the genome of the basidiomycete Mixia osmundae revealed by mono- and dinucleosome mapping.</title>
        <authorList>
            <person name="Nishida H."/>
            <person name="Kondo S."/>
            <person name="Matsumoto T."/>
            <person name="Suzuki Y."/>
            <person name="Yoshikawa H."/>
            <person name="Taylor T.D."/>
            <person name="Sugiyama J."/>
        </authorList>
    </citation>
    <scope>NUCLEOTIDE SEQUENCE [LARGE SCALE GENOMIC DNA]</scope>
    <source>
        <strain evidence="3">CBS 9802 / IAM 14324 / JCM 22182 / KY 12970</strain>
    </source>
</reference>
<protein>
    <submittedName>
        <fullName evidence="2">Uncharacterized protein</fullName>
    </submittedName>
</protein>
<dbReference type="AlphaFoldDB" id="G7E3U4"/>
<dbReference type="InParanoid" id="G7E3U4"/>
<comment type="caution">
    <text evidence="2">The sequence shown here is derived from an EMBL/GenBank/DDBJ whole genome shotgun (WGS) entry which is preliminary data.</text>
</comment>
<dbReference type="HOGENOM" id="CLU_2038630_0_0_1"/>
<name>G7E3U4_MIXOS</name>
<reference evidence="2 3" key="1">
    <citation type="journal article" date="2011" name="J. Gen. Appl. Microbiol.">
        <title>Draft genome sequencing of the enigmatic basidiomycete Mixia osmundae.</title>
        <authorList>
            <person name="Nishida H."/>
            <person name="Nagatsuka Y."/>
            <person name="Sugiyama J."/>
        </authorList>
    </citation>
    <scope>NUCLEOTIDE SEQUENCE [LARGE SCALE GENOMIC DNA]</scope>
    <source>
        <strain evidence="3">CBS 9802 / IAM 14324 / JCM 22182 / KY 12970</strain>
    </source>
</reference>
<feature type="region of interest" description="Disordered" evidence="1">
    <location>
        <begin position="1"/>
        <end position="53"/>
    </location>
</feature>
<keyword evidence="3" id="KW-1185">Reference proteome</keyword>
<organism evidence="2 3">
    <name type="scientific">Mixia osmundae (strain CBS 9802 / IAM 14324 / JCM 22182 / KY 12970)</name>
    <dbReference type="NCBI Taxonomy" id="764103"/>
    <lineage>
        <taxon>Eukaryota</taxon>
        <taxon>Fungi</taxon>
        <taxon>Dikarya</taxon>
        <taxon>Basidiomycota</taxon>
        <taxon>Pucciniomycotina</taxon>
        <taxon>Mixiomycetes</taxon>
        <taxon>Mixiales</taxon>
        <taxon>Mixiaceae</taxon>
        <taxon>Mixia</taxon>
    </lineage>
</organism>
<evidence type="ECO:0000313" key="3">
    <source>
        <dbReference type="Proteomes" id="UP000009131"/>
    </source>
</evidence>